<dbReference type="RefSeq" id="XP_064690654.1">
    <property type="nucleotide sequence ID" value="XM_064841819.1"/>
</dbReference>
<keyword evidence="6 21" id="KW-0347">Helicase</keyword>
<comment type="similarity">
    <text evidence="13">Belongs to the DEAD box helicase family. DDX19/DBP5 subfamily.</text>
</comment>
<comment type="caution">
    <text evidence="21">The sequence shown here is derived from an EMBL/GenBank/DDBJ whole genome shotgun (WGS) entry which is preliminary data.</text>
</comment>
<keyword evidence="7" id="KW-0509">mRNA transport</keyword>
<dbReference type="GO" id="GO:0005643">
    <property type="term" value="C:nuclear pore"/>
    <property type="evidence" value="ECO:0007669"/>
    <property type="project" value="UniProtKB-SubCell"/>
</dbReference>
<feature type="region of interest" description="Disordered" evidence="17">
    <location>
        <begin position="1"/>
        <end position="111"/>
    </location>
</feature>
<dbReference type="InterPro" id="IPR014001">
    <property type="entry name" value="Helicase_ATP-bd"/>
</dbReference>
<dbReference type="PROSITE" id="PS51194">
    <property type="entry name" value="HELICASE_CTER"/>
    <property type="match status" value="1"/>
</dbReference>
<feature type="compositionally biased region" description="Polar residues" evidence="17">
    <location>
        <begin position="97"/>
        <end position="107"/>
    </location>
</feature>
<evidence type="ECO:0000256" key="4">
    <source>
        <dbReference type="ARBA" id="ARBA00022741"/>
    </source>
</evidence>
<dbReference type="GeneID" id="89966373"/>
<dbReference type="EC" id="3.6.4.13" evidence="3"/>
<dbReference type="Pfam" id="PF00270">
    <property type="entry name" value="DEAD"/>
    <property type="match status" value="1"/>
</dbReference>
<dbReference type="Proteomes" id="UP001274830">
    <property type="component" value="Unassembled WGS sequence"/>
</dbReference>
<dbReference type="InterPro" id="IPR001650">
    <property type="entry name" value="Helicase_C-like"/>
</dbReference>
<dbReference type="PANTHER" id="PTHR47958">
    <property type="entry name" value="ATP-DEPENDENT RNA HELICASE DBP3"/>
    <property type="match status" value="1"/>
</dbReference>
<feature type="compositionally biased region" description="Polar residues" evidence="17">
    <location>
        <begin position="76"/>
        <end position="88"/>
    </location>
</feature>
<evidence type="ECO:0000256" key="2">
    <source>
        <dbReference type="ARBA" id="ARBA00004567"/>
    </source>
</evidence>
<dbReference type="SMART" id="SM00487">
    <property type="entry name" value="DEXDc"/>
    <property type="match status" value="1"/>
</dbReference>
<keyword evidence="11" id="KW-0653">Protein transport</keyword>
<dbReference type="GO" id="GO:0031965">
    <property type="term" value="C:nuclear membrane"/>
    <property type="evidence" value="ECO:0007669"/>
    <property type="project" value="UniProtKB-SubCell"/>
</dbReference>
<dbReference type="SUPFAM" id="SSF52540">
    <property type="entry name" value="P-loop containing nucleoside triphosphate hydrolases"/>
    <property type="match status" value="1"/>
</dbReference>
<evidence type="ECO:0000259" key="20">
    <source>
        <dbReference type="PROSITE" id="PS51195"/>
    </source>
</evidence>
<keyword evidence="22" id="KW-1185">Reference proteome</keyword>
<dbReference type="Gene3D" id="3.40.50.300">
    <property type="entry name" value="P-loop containing nucleotide triphosphate hydrolases"/>
    <property type="match status" value="2"/>
</dbReference>
<dbReference type="GO" id="GO:0003724">
    <property type="term" value="F:RNA helicase activity"/>
    <property type="evidence" value="ECO:0007669"/>
    <property type="project" value="UniProtKB-EC"/>
</dbReference>
<evidence type="ECO:0000256" key="10">
    <source>
        <dbReference type="ARBA" id="ARBA00023010"/>
    </source>
</evidence>
<dbReference type="CDD" id="cd17963">
    <property type="entry name" value="DEADc_DDX19_DDX25"/>
    <property type="match status" value="1"/>
</dbReference>
<dbReference type="GO" id="GO:0051028">
    <property type="term" value="P:mRNA transport"/>
    <property type="evidence" value="ECO:0007669"/>
    <property type="project" value="UniProtKB-KW"/>
</dbReference>
<feature type="domain" description="DEAD-box RNA helicase Q" evidence="20">
    <location>
        <begin position="135"/>
        <end position="163"/>
    </location>
</feature>
<evidence type="ECO:0000313" key="21">
    <source>
        <dbReference type="EMBL" id="KAK3672454.1"/>
    </source>
</evidence>
<keyword evidence="9" id="KW-0694">RNA-binding</keyword>
<feature type="compositionally biased region" description="Polar residues" evidence="17">
    <location>
        <begin position="1"/>
        <end position="12"/>
    </location>
</feature>
<keyword evidence="10" id="KW-0811">Translocation</keyword>
<comment type="subcellular location">
    <subcellularLocation>
        <location evidence="1">Nucleus membrane</location>
        <topology evidence="1">Peripheral membrane protein</topology>
        <orientation evidence="1">Cytoplasmic side</orientation>
    </subcellularLocation>
    <subcellularLocation>
        <location evidence="2">Nucleus</location>
        <location evidence="2">Nuclear pore complex</location>
    </subcellularLocation>
</comment>
<evidence type="ECO:0000256" key="14">
    <source>
        <dbReference type="ARBA" id="ARBA00038750"/>
    </source>
</evidence>
<dbReference type="InterPro" id="IPR027417">
    <property type="entry name" value="P-loop_NTPase"/>
</dbReference>
<dbReference type="EMBL" id="JAUTXT010000033">
    <property type="protein sequence ID" value="KAK3672454.1"/>
    <property type="molecule type" value="Genomic_DNA"/>
</dbReference>
<evidence type="ECO:0000256" key="5">
    <source>
        <dbReference type="ARBA" id="ARBA00022801"/>
    </source>
</evidence>
<evidence type="ECO:0000256" key="15">
    <source>
        <dbReference type="ARBA" id="ARBA00047984"/>
    </source>
</evidence>
<proteinExistence type="inferred from homology"/>
<keyword evidence="11" id="KW-0906">Nuclear pore complex</keyword>
<evidence type="ECO:0000256" key="1">
    <source>
        <dbReference type="ARBA" id="ARBA00004335"/>
    </source>
</evidence>
<feature type="short sequence motif" description="Q motif" evidence="16">
    <location>
        <begin position="135"/>
        <end position="163"/>
    </location>
</feature>
<protein>
    <recommendedName>
        <fullName evidence="3">RNA helicase</fullName>
        <ecNumber evidence="3">3.6.4.13</ecNumber>
    </recommendedName>
</protein>
<evidence type="ECO:0000259" key="19">
    <source>
        <dbReference type="PROSITE" id="PS51194"/>
    </source>
</evidence>
<gene>
    <name evidence="21" type="primary">DBP5</name>
    <name evidence="21" type="ORF">LTR78_007761</name>
</gene>
<dbReference type="InterPro" id="IPR011545">
    <property type="entry name" value="DEAD/DEAH_box_helicase_dom"/>
</dbReference>
<feature type="domain" description="Helicase ATP-binding" evidence="18">
    <location>
        <begin position="168"/>
        <end position="338"/>
    </location>
</feature>
<dbReference type="GO" id="GO:0005524">
    <property type="term" value="F:ATP binding"/>
    <property type="evidence" value="ECO:0007669"/>
    <property type="project" value="UniProtKB-KW"/>
</dbReference>
<dbReference type="CDD" id="cd18787">
    <property type="entry name" value="SF2_C_DEAD"/>
    <property type="match status" value="1"/>
</dbReference>
<keyword evidence="8" id="KW-0067">ATP-binding</keyword>
<keyword evidence="7" id="KW-0813">Transport</keyword>
<dbReference type="InterPro" id="IPR014014">
    <property type="entry name" value="RNA_helicase_DEAD_Q_motif"/>
</dbReference>
<reference evidence="21" key="1">
    <citation type="submission" date="2023-07" db="EMBL/GenBank/DDBJ databases">
        <title>Black Yeasts Isolated from many extreme environments.</title>
        <authorList>
            <person name="Coleine C."/>
            <person name="Stajich J.E."/>
            <person name="Selbmann L."/>
        </authorList>
    </citation>
    <scope>NUCLEOTIDE SEQUENCE</scope>
    <source>
        <strain evidence="21">CCFEE 5485</strain>
    </source>
</reference>
<evidence type="ECO:0000256" key="8">
    <source>
        <dbReference type="ARBA" id="ARBA00022840"/>
    </source>
</evidence>
<accession>A0AAE0WJ63</accession>
<dbReference type="Pfam" id="PF00271">
    <property type="entry name" value="Helicase_C"/>
    <property type="match status" value="1"/>
</dbReference>
<evidence type="ECO:0000256" key="11">
    <source>
        <dbReference type="ARBA" id="ARBA00023132"/>
    </source>
</evidence>
<evidence type="ECO:0000256" key="9">
    <source>
        <dbReference type="ARBA" id="ARBA00022884"/>
    </source>
</evidence>
<keyword evidence="11" id="KW-0539">Nucleus</keyword>
<comment type="subunit">
    <text evidence="14">Associates with the nuclear pore complex.</text>
</comment>
<dbReference type="SMART" id="SM00490">
    <property type="entry name" value="HELICc"/>
    <property type="match status" value="1"/>
</dbReference>
<dbReference type="FunFam" id="3.40.50.300:FF:000849">
    <property type="entry name" value="ATP-dependent RNA helicase DBP5"/>
    <property type="match status" value="1"/>
</dbReference>
<keyword evidence="5 21" id="KW-0378">Hydrolase</keyword>
<dbReference type="AlphaFoldDB" id="A0AAE0WJ63"/>
<dbReference type="GO" id="GO:0015031">
    <property type="term" value="P:protein transport"/>
    <property type="evidence" value="ECO:0007669"/>
    <property type="project" value="UniProtKB-KW"/>
</dbReference>
<organism evidence="21 22">
    <name type="scientific">Recurvomyces mirabilis</name>
    <dbReference type="NCBI Taxonomy" id="574656"/>
    <lineage>
        <taxon>Eukaryota</taxon>
        <taxon>Fungi</taxon>
        <taxon>Dikarya</taxon>
        <taxon>Ascomycota</taxon>
        <taxon>Pezizomycotina</taxon>
        <taxon>Dothideomycetes</taxon>
        <taxon>Dothideomycetidae</taxon>
        <taxon>Mycosphaerellales</taxon>
        <taxon>Teratosphaeriaceae</taxon>
        <taxon>Recurvomyces</taxon>
    </lineage>
</organism>
<evidence type="ECO:0000256" key="3">
    <source>
        <dbReference type="ARBA" id="ARBA00012552"/>
    </source>
</evidence>
<evidence type="ECO:0000256" key="12">
    <source>
        <dbReference type="ARBA" id="ARBA00037213"/>
    </source>
</evidence>
<dbReference type="PROSITE" id="PS51192">
    <property type="entry name" value="HELICASE_ATP_BIND_1"/>
    <property type="match status" value="1"/>
</dbReference>
<evidence type="ECO:0000256" key="17">
    <source>
        <dbReference type="SAM" id="MobiDB-lite"/>
    </source>
</evidence>
<dbReference type="PROSITE" id="PS51195">
    <property type="entry name" value="Q_MOTIF"/>
    <property type="match status" value="1"/>
</dbReference>
<feature type="compositionally biased region" description="Low complexity" evidence="17">
    <location>
        <begin position="540"/>
        <end position="558"/>
    </location>
</feature>
<comment type="function">
    <text evidence="12">ATP-dependent RNA helicase associated with the nuclear pore complex and essential for mRNA export from the nucleus. May participate in a terminal step of mRNA export through the removal of proteins that accompany mRNA through the nucleopore complex. May also be involved in early transcription.</text>
</comment>
<comment type="catalytic activity">
    <reaction evidence="15">
        <text>ATP + H2O = ADP + phosphate + H(+)</text>
        <dbReference type="Rhea" id="RHEA:13065"/>
        <dbReference type="ChEBI" id="CHEBI:15377"/>
        <dbReference type="ChEBI" id="CHEBI:15378"/>
        <dbReference type="ChEBI" id="CHEBI:30616"/>
        <dbReference type="ChEBI" id="CHEBI:43474"/>
        <dbReference type="ChEBI" id="CHEBI:456216"/>
        <dbReference type="EC" id="3.6.4.13"/>
    </reaction>
</comment>
<dbReference type="GO" id="GO:0003723">
    <property type="term" value="F:RNA binding"/>
    <property type="evidence" value="ECO:0007669"/>
    <property type="project" value="UniProtKB-KW"/>
</dbReference>
<sequence>MADNKPTSSEPEASSLAKSFEDRLSFPADDKQKTKAPNPQANTFTPSKFNWADEVTTPIQESDRQTDNGPAPGDLKSNTQAQASTSDEGSLEAAQTDGASTWMNGSQGLDEPEFDVNVKLADLQDDPNNPLYSAKSFQELNLREELLRGLATMSFAKPSKIQERALPLLLKNPAQNLIGQSQSGTGKTAAFVLNMLSRVDLDNKAPQCIVLAPTRELAKQIAGVAKIMGVFLEPLGLQIAEAVPQSVPRGAQLEGQVVVGTPGTTMDMIKRRQLDVRSIKVLTLDEADNMLDLQGMGDQCQRVKNLLPKQVQVVLFSATFPEDVLAFATRFAPNANQITLEVEKLTVKGIKQMYLDCQSDEEKYNALVKFYGLMTIASSIIFCHRRDTAAEIERRMTQEGHKVAMLSGALEGQQRDAVFQDFRSGAAKVLITTNVLSRGIDVQTVTMVINYDIPETVDHRPDPETYLHRIGRTGRFGRTGAALSFVHNKRSWTNLMEICKHFSVEPMRLETSDWDEVERKLKAIMKNARNVVGGDEGAAAPVAAANGNNGSANGNGVATPGQVEESMAD</sequence>
<keyword evidence="4" id="KW-0547">Nucleotide-binding</keyword>
<feature type="compositionally biased region" description="Basic and acidic residues" evidence="17">
    <location>
        <begin position="19"/>
        <end position="33"/>
    </location>
</feature>
<evidence type="ECO:0000256" key="16">
    <source>
        <dbReference type="PROSITE-ProRule" id="PRU00552"/>
    </source>
</evidence>
<feature type="region of interest" description="Disordered" evidence="17">
    <location>
        <begin position="540"/>
        <end position="569"/>
    </location>
</feature>
<feature type="domain" description="Helicase C-terminal" evidence="19">
    <location>
        <begin position="349"/>
        <end position="525"/>
    </location>
</feature>
<evidence type="ECO:0000256" key="13">
    <source>
        <dbReference type="ARBA" id="ARBA00038143"/>
    </source>
</evidence>
<feature type="compositionally biased region" description="Polar residues" evidence="17">
    <location>
        <begin position="35"/>
        <end position="48"/>
    </location>
</feature>
<evidence type="ECO:0000313" key="22">
    <source>
        <dbReference type="Proteomes" id="UP001274830"/>
    </source>
</evidence>
<evidence type="ECO:0000256" key="6">
    <source>
        <dbReference type="ARBA" id="ARBA00022806"/>
    </source>
</evidence>
<evidence type="ECO:0000256" key="7">
    <source>
        <dbReference type="ARBA" id="ARBA00022816"/>
    </source>
</evidence>
<name>A0AAE0WJ63_9PEZI</name>
<dbReference type="GO" id="GO:0016787">
    <property type="term" value="F:hydrolase activity"/>
    <property type="evidence" value="ECO:0007669"/>
    <property type="project" value="UniProtKB-KW"/>
</dbReference>
<evidence type="ECO:0000259" key="18">
    <source>
        <dbReference type="PROSITE" id="PS51192"/>
    </source>
</evidence>